<feature type="compositionally biased region" description="Basic and acidic residues" evidence="1">
    <location>
        <begin position="68"/>
        <end position="78"/>
    </location>
</feature>
<reference evidence="2 3" key="1">
    <citation type="submission" date="2023-03" db="EMBL/GenBank/DDBJ databases">
        <title>WGS of Gossypium arboreum.</title>
        <authorList>
            <person name="Yu D."/>
        </authorList>
    </citation>
    <scope>NUCLEOTIDE SEQUENCE [LARGE SCALE GENOMIC DNA]</scope>
    <source>
        <tissue evidence="2">Leaf</tissue>
    </source>
</reference>
<name>A0ABR0NIW5_GOSAR</name>
<evidence type="ECO:0000256" key="1">
    <source>
        <dbReference type="SAM" id="MobiDB-lite"/>
    </source>
</evidence>
<feature type="region of interest" description="Disordered" evidence="1">
    <location>
        <begin position="42"/>
        <end position="107"/>
    </location>
</feature>
<feature type="compositionally biased region" description="Acidic residues" evidence="1">
    <location>
        <begin position="92"/>
        <end position="105"/>
    </location>
</feature>
<dbReference type="EMBL" id="JARKNE010000010">
    <property type="protein sequence ID" value="KAK5794830.1"/>
    <property type="molecule type" value="Genomic_DNA"/>
</dbReference>
<evidence type="ECO:0000313" key="3">
    <source>
        <dbReference type="Proteomes" id="UP001358586"/>
    </source>
</evidence>
<protein>
    <submittedName>
        <fullName evidence="2">Uncharacterized protein</fullName>
    </submittedName>
</protein>
<accession>A0ABR0NIW5</accession>
<dbReference type="Proteomes" id="UP001358586">
    <property type="component" value="Chromosome 10"/>
</dbReference>
<gene>
    <name evidence="2" type="ORF">PVK06_036080</name>
</gene>
<comment type="caution">
    <text evidence="2">The sequence shown here is derived from an EMBL/GenBank/DDBJ whole genome shotgun (WGS) entry which is preliminary data.</text>
</comment>
<sequence>MHLGGSMFDAGNTYWGTTSTYNAWQSTSNWGRYETPRRMDDVLPMTSTGEGTSYVADDGGLGDESDVDLPREPDRDGTEVGLFSEPEPIPTEPEDVEGGSDEEEDPRFRAYSPLAHMHNVDLSADDALKFPDLPHRTRDHTSSLLDSSKFEVVYRARRKLFMENLRLVEEKDRVVGDKKL</sequence>
<keyword evidence="3" id="KW-1185">Reference proteome</keyword>
<organism evidence="2 3">
    <name type="scientific">Gossypium arboreum</name>
    <name type="common">Tree cotton</name>
    <name type="synonym">Gossypium nanking</name>
    <dbReference type="NCBI Taxonomy" id="29729"/>
    <lineage>
        <taxon>Eukaryota</taxon>
        <taxon>Viridiplantae</taxon>
        <taxon>Streptophyta</taxon>
        <taxon>Embryophyta</taxon>
        <taxon>Tracheophyta</taxon>
        <taxon>Spermatophyta</taxon>
        <taxon>Magnoliopsida</taxon>
        <taxon>eudicotyledons</taxon>
        <taxon>Gunneridae</taxon>
        <taxon>Pentapetalae</taxon>
        <taxon>rosids</taxon>
        <taxon>malvids</taxon>
        <taxon>Malvales</taxon>
        <taxon>Malvaceae</taxon>
        <taxon>Malvoideae</taxon>
        <taxon>Gossypium</taxon>
    </lineage>
</organism>
<evidence type="ECO:0000313" key="2">
    <source>
        <dbReference type="EMBL" id="KAK5794830.1"/>
    </source>
</evidence>
<proteinExistence type="predicted"/>